<sequence length="172" mass="17788">MVTTAKSPNHHSSSTASRPADANSPKFPRKNLPSPWAQVVRGGESESVSAINQSPPSTSSSTSSLITDQALSSDCSPKVIPPSSPAMDNSNTVGVADSSDDAEDNADRSKKPVWNKPSNGVVVVTGPVMGAESWPSLSASTKGSVKLPAESSSKTVADGSLSTSQVWFKYIL</sequence>
<gene>
    <name evidence="2" type="ORF">V8G54_037900</name>
</gene>
<reference evidence="2 3" key="1">
    <citation type="journal article" date="2023" name="Life. Sci Alliance">
        <title>Evolutionary insights into 3D genome organization and epigenetic landscape of Vigna mungo.</title>
        <authorList>
            <person name="Junaid A."/>
            <person name="Singh B."/>
            <person name="Bhatia S."/>
        </authorList>
    </citation>
    <scope>NUCLEOTIDE SEQUENCE [LARGE SCALE GENOMIC DNA]</scope>
    <source>
        <strain evidence="2">Urdbean</strain>
    </source>
</reference>
<feature type="region of interest" description="Disordered" evidence="1">
    <location>
        <begin position="1"/>
        <end position="120"/>
    </location>
</feature>
<dbReference type="AlphaFoldDB" id="A0AAQ3MD59"/>
<organism evidence="2 3">
    <name type="scientific">Vigna mungo</name>
    <name type="common">Black gram</name>
    <name type="synonym">Phaseolus mungo</name>
    <dbReference type="NCBI Taxonomy" id="3915"/>
    <lineage>
        <taxon>Eukaryota</taxon>
        <taxon>Viridiplantae</taxon>
        <taxon>Streptophyta</taxon>
        <taxon>Embryophyta</taxon>
        <taxon>Tracheophyta</taxon>
        <taxon>Spermatophyta</taxon>
        <taxon>Magnoliopsida</taxon>
        <taxon>eudicotyledons</taxon>
        <taxon>Gunneridae</taxon>
        <taxon>Pentapetalae</taxon>
        <taxon>rosids</taxon>
        <taxon>fabids</taxon>
        <taxon>Fabales</taxon>
        <taxon>Fabaceae</taxon>
        <taxon>Papilionoideae</taxon>
        <taxon>50 kb inversion clade</taxon>
        <taxon>NPAAA clade</taxon>
        <taxon>indigoferoid/millettioid clade</taxon>
        <taxon>Phaseoleae</taxon>
        <taxon>Vigna</taxon>
    </lineage>
</organism>
<keyword evidence="3" id="KW-1185">Reference proteome</keyword>
<protein>
    <submittedName>
        <fullName evidence="2">Uncharacterized protein</fullName>
    </submittedName>
</protein>
<feature type="compositionally biased region" description="Polar residues" evidence="1">
    <location>
        <begin position="1"/>
        <end position="17"/>
    </location>
</feature>
<dbReference type="EMBL" id="CP144689">
    <property type="protein sequence ID" value="WVY89031.1"/>
    <property type="molecule type" value="Genomic_DNA"/>
</dbReference>
<geneLocation type="chloroplast" evidence="2"/>
<feature type="compositionally biased region" description="Polar residues" evidence="1">
    <location>
        <begin position="65"/>
        <end position="75"/>
    </location>
</feature>
<proteinExistence type="predicted"/>
<keyword evidence="2" id="KW-0150">Chloroplast</keyword>
<feature type="compositionally biased region" description="Low complexity" evidence="1">
    <location>
        <begin position="54"/>
        <end position="64"/>
    </location>
</feature>
<evidence type="ECO:0000256" key="1">
    <source>
        <dbReference type="SAM" id="MobiDB-lite"/>
    </source>
</evidence>
<name>A0AAQ3MD59_VIGMU</name>
<keyword evidence="2" id="KW-0934">Plastid</keyword>
<evidence type="ECO:0000313" key="2">
    <source>
        <dbReference type="EMBL" id="WVY89031.1"/>
    </source>
</evidence>
<accession>A0AAQ3MD59</accession>
<evidence type="ECO:0000313" key="3">
    <source>
        <dbReference type="Proteomes" id="UP001374535"/>
    </source>
</evidence>
<dbReference type="Proteomes" id="UP001374535">
    <property type="component" value="Chloroplast Pltd"/>
</dbReference>